<evidence type="ECO:0000256" key="14">
    <source>
        <dbReference type="SAM" id="Phobius"/>
    </source>
</evidence>
<evidence type="ECO:0000256" key="7">
    <source>
        <dbReference type="ARBA" id="ARBA00022968"/>
    </source>
</evidence>
<keyword evidence="9 14" id="KW-0472">Membrane</keyword>
<dbReference type="Proteomes" id="UP000695000">
    <property type="component" value="Unplaced"/>
</dbReference>
<dbReference type="Pfam" id="PF04790">
    <property type="entry name" value="Sarcoglycan_1"/>
    <property type="match status" value="1"/>
</dbReference>
<keyword evidence="11" id="KW-0325">Glycoprotein</keyword>
<evidence type="ECO:0000256" key="13">
    <source>
        <dbReference type="SAM" id="MobiDB-lite"/>
    </source>
</evidence>
<evidence type="ECO:0000313" key="16">
    <source>
        <dbReference type="RefSeq" id="XP_017772517.1"/>
    </source>
</evidence>
<reference evidence="16 17" key="1">
    <citation type="submission" date="2025-05" db="UniProtKB">
        <authorList>
            <consortium name="RefSeq"/>
        </authorList>
    </citation>
    <scope>IDENTIFICATION</scope>
    <source>
        <tissue evidence="16 17">Whole Larva</tissue>
    </source>
</reference>
<keyword evidence="4" id="KW-1003">Cell membrane</keyword>
<evidence type="ECO:0000256" key="5">
    <source>
        <dbReference type="ARBA" id="ARBA00022490"/>
    </source>
</evidence>
<dbReference type="GeneID" id="108559683"/>
<keyword evidence="10" id="KW-1015">Disulfide bond</keyword>
<feature type="region of interest" description="Disordered" evidence="13">
    <location>
        <begin position="1"/>
        <end position="23"/>
    </location>
</feature>
<dbReference type="InterPro" id="IPR039972">
    <property type="entry name" value="Sarcoglycan_gamma/delta/zeta"/>
</dbReference>
<evidence type="ECO:0000256" key="3">
    <source>
        <dbReference type="ARBA" id="ARBA00007574"/>
    </source>
</evidence>
<accession>A0ABM1MD67</accession>
<keyword evidence="6 14" id="KW-0812">Transmembrane</keyword>
<keyword evidence="7" id="KW-0735">Signal-anchor</keyword>
<evidence type="ECO:0000313" key="17">
    <source>
        <dbReference type="RefSeq" id="XP_017772518.1"/>
    </source>
</evidence>
<organism evidence="15 16">
    <name type="scientific">Nicrophorus vespilloides</name>
    <name type="common">Boreal carrion beetle</name>
    <dbReference type="NCBI Taxonomy" id="110193"/>
    <lineage>
        <taxon>Eukaryota</taxon>
        <taxon>Metazoa</taxon>
        <taxon>Ecdysozoa</taxon>
        <taxon>Arthropoda</taxon>
        <taxon>Hexapoda</taxon>
        <taxon>Insecta</taxon>
        <taxon>Pterygota</taxon>
        <taxon>Neoptera</taxon>
        <taxon>Endopterygota</taxon>
        <taxon>Coleoptera</taxon>
        <taxon>Polyphaga</taxon>
        <taxon>Staphyliniformia</taxon>
        <taxon>Silphidae</taxon>
        <taxon>Nicrophorinae</taxon>
        <taxon>Nicrophorus</taxon>
    </lineage>
</organism>
<dbReference type="RefSeq" id="XP_017772518.1">
    <property type="nucleotide sequence ID" value="XM_017917029.1"/>
</dbReference>
<evidence type="ECO:0000256" key="10">
    <source>
        <dbReference type="ARBA" id="ARBA00023157"/>
    </source>
</evidence>
<keyword evidence="15" id="KW-1185">Reference proteome</keyword>
<evidence type="ECO:0000256" key="6">
    <source>
        <dbReference type="ARBA" id="ARBA00022692"/>
    </source>
</evidence>
<evidence type="ECO:0000256" key="2">
    <source>
        <dbReference type="ARBA" id="ARBA00004274"/>
    </source>
</evidence>
<comment type="similarity">
    <text evidence="3">Belongs to the sarcoglycan beta/delta/gamma/zeta family.</text>
</comment>
<dbReference type="InterPro" id="IPR006875">
    <property type="entry name" value="Sarcoglycan"/>
</dbReference>
<feature type="compositionally biased region" description="Low complexity" evidence="13">
    <location>
        <begin position="7"/>
        <end position="23"/>
    </location>
</feature>
<dbReference type="PANTHER" id="PTHR12939">
    <property type="entry name" value="SARCOGLYCAN"/>
    <property type="match status" value="1"/>
</dbReference>
<dbReference type="RefSeq" id="XP_017772517.1">
    <property type="nucleotide sequence ID" value="XM_017917028.1"/>
</dbReference>
<comment type="subcellular location">
    <subcellularLocation>
        <location evidence="2">Cell membrane</location>
        <location evidence="2">Sarcolemma</location>
        <topology evidence="2">Single-pass type II membrane protein</topology>
    </subcellularLocation>
    <subcellularLocation>
        <location evidence="1">Cytoplasm</location>
        <location evidence="1">Cytoskeleton</location>
    </subcellularLocation>
</comment>
<evidence type="ECO:0000256" key="4">
    <source>
        <dbReference type="ARBA" id="ARBA00022475"/>
    </source>
</evidence>
<sequence>MKKNENSASDPPDAGGSSSSQSHHQTAYESRYNFKIGIYGWRKRCLYILILGLLVMVIVNLALTLWVLKVMEFSSEGMGQLKIVTGGLRLEGTAYVLDSLIASSIRSRRGQPITIESSRNLTLTTRDENGLLNNLIYLGNDRFECLANNFKVMDDRGIVLFAANHKDVIIGSENLRVTGEGGAIFSGSVQTPLVRAESGHDLRLESPTRSLEMRAPSGINIESRAGDIKSMSLNDIKLKSVAGAIRLESSVILMDKIPTAIPSSKPSQSKNHDIYQLCVCNNGKLFLVPPHYLCSDDGNVCR</sequence>
<protein>
    <submittedName>
        <fullName evidence="16 17">Zeta-sarcoglycan</fullName>
    </submittedName>
</protein>
<keyword evidence="8 14" id="KW-1133">Transmembrane helix</keyword>
<proteinExistence type="inferred from homology"/>
<evidence type="ECO:0000256" key="11">
    <source>
        <dbReference type="ARBA" id="ARBA00023180"/>
    </source>
</evidence>
<evidence type="ECO:0000256" key="12">
    <source>
        <dbReference type="ARBA" id="ARBA00023212"/>
    </source>
</evidence>
<evidence type="ECO:0000256" key="1">
    <source>
        <dbReference type="ARBA" id="ARBA00004245"/>
    </source>
</evidence>
<dbReference type="PANTHER" id="PTHR12939:SF10">
    <property type="entry name" value="EG:4F1.1 PROTEIN"/>
    <property type="match status" value="1"/>
</dbReference>
<evidence type="ECO:0000256" key="9">
    <source>
        <dbReference type="ARBA" id="ARBA00023136"/>
    </source>
</evidence>
<keyword evidence="12" id="KW-0206">Cytoskeleton</keyword>
<name>A0ABM1MD67_NICVS</name>
<evidence type="ECO:0000256" key="8">
    <source>
        <dbReference type="ARBA" id="ARBA00022989"/>
    </source>
</evidence>
<evidence type="ECO:0000313" key="15">
    <source>
        <dbReference type="Proteomes" id="UP000695000"/>
    </source>
</evidence>
<feature type="transmembrane region" description="Helical" evidence="14">
    <location>
        <begin position="45"/>
        <end position="68"/>
    </location>
</feature>
<gene>
    <name evidence="16 17" type="primary">LOC108559683</name>
</gene>
<keyword evidence="5" id="KW-0963">Cytoplasm</keyword>